<evidence type="ECO:0000313" key="6">
    <source>
        <dbReference type="EMBL" id="PXX46619.1"/>
    </source>
</evidence>
<dbReference type="PRINTS" id="PR00337">
    <property type="entry name" value="LEUILEVALBP"/>
</dbReference>
<dbReference type="Gene3D" id="3.40.50.2300">
    <property type="match status" value="2"/>
</dbReference>
<dbReference type="InterPro" id="IPR000709">
    <property type="entry name" value="Leu_Ile_Val-bd"/>
</dbReference>
<keyword evidence="2" id="KW-0813">Transport</keyword>
<evidence type="ECO:0000256" key="1">
    <source>
        <dbReference type="ARBA" id="ARBA00010062"/>
    </source>
</evidence>
<dbReference type="Pfam" id="PF13458">
    <property type="entry name" value="Peripla_BP_6"/>
    <property type="match status" value="1"/>
</dbReference>
<dbReference type="CDD" id="cd06326">
    <property type="entry name" value="PBP1_ABC_ligand_binding-like"/>
    <property type="match status" value="1"/>
</dbReference>
<evidence type="ECO:0000256" key="3">
    <source>
        <dbReference type="ARBA" id="ARBA00022729"/>
    </source>
</evidence>
<organism evidence="6 7">
    <name type="scientific">Undibacterium pigrum</name>
    <dbReference type="NCBI Taxonomy" id="401470"/>
    <lineage>
        <taxon>Bacteria</taxon>
        <taxon>Pseudomonadati</taxon>
        <taxon>Pseudomonadota</taxon>
        <taxon>Betaproteobacteria</taxon>
        <taxon>Burkholderiales</taxon>
        <taxon>Oxalobacteraceae</taxon>
        <taxon>Undibacterium</taxon>
    </lineage>
</organism>
<comment type="similarity">
    <text evidence="1">Belongs to the leucine-binding protein family.</text>
</comment>
<dbReference type="SUPFAM" id="SSF53822">
    <property type="entry name" value="Periplasmic binding protein-like I"/>
    <property type="match status" value="1"/>
</dbReference>
<accession>A0A318JGS5</accession>
<dbReference type="Proteomes" id="UP000247792">
    <property type="component" value="Unassembled WGS sequence"/>
</dbReference>
<dbReference type="GO" id="GO:0006865">
    <property type="term" value="P:amino acid transport"/>
    <property type="evidence" value="ECO:0007669"/>
    <property type="project" value="UniProtKB-KW"/>
</dbReference>
<name>A0A318JGS5_9BURK</name>
<evidence type="ECO:0000256" key="4">
    <source>
        <dbReference type="ARBA" id="ARBA00022970"/>
    </source>
</evidence>
<comment type="caution">
    <text evidence="6">The sequence shown here is derived from an EMBL/GenBank/DDBJ whole genome shotgun (WGS) entry which is preliminary data.</text>
</comment>
<feature type="domain" description="Leucine-binding protein" evidence="5">
    <location>
        <begin position="49"/>
        <end position="389"/>
    </location>
</feature>
<dbReference type="EMBL" id="QJKB01000001">
    <property type="protein sequence ID" value="PXX46619.1"/>
    <property type="molecule type" value="Genomic_DNA"/>
</dbReference>
<evidence type="ECO:0000256" key="2">
    <source>
        <dbReference type="ARBA" id="ARBA00022448"/>
    </source>
</evidence>
<dbReference type="PANTHER" id="PTHR47235">
    <property type="entry name" value="BLR6548 PROTEIN"/>
    <property type="match status" value="1"/>
</dbReference>
<gene>
    <name evidence="6" type="ORF">DFR42_101191</name>
</gene>
<dbReference type="OrthoDB" id="9777352at2"/>
<dbReference type="InterPro" id="IPR028081">
    <property type="entry name" value="Leu-bd"/>
</dbReference>
<keyword evidence="4" id="KW-0029">Amino-acid transport</keyword>
<dbReference type="InterPro" id="IPR028082">
    <property type="entry name" value="Peripla_BP_I"/>
</dbReference>
<keyword evidence="7" id="KW-1185">Reference proteome</keyword>
<reference evidence="6 7" key="1">
    <citation type="submission" date="2018-05" db="EMBL/GenBank/DDBJ databases">
        <title>Genomic Encyclopedia of Type Strains, Phase IV (KMG-IV): sequencing the most valuable type-strain genomes for metagenomic binning, comparative biology and taxonomic classification.</title>
        <authorList>
            <person name="Goeker M."/>
        </authorList>
    </citation>
    <scope>NUCLEOTIDE SEQUENCE [LARGE SCALE GENOMIC DNA]</scope>
    <source>
        <strain evidence="6 7">DSM 19792</strain>
    </source>
</reference>
<dbReference type="AlphaFoldDB" id="A0A318JGS5"/>
<keyword evidence="3" id="KW-0732">Signal</keyword>
<sequence>MKKLKQLAVHEFVGVSKAIAKTKIGVALVLMAMANVHAETGVTDKKILLGQSAAFSGPAAQLGIQLNSGAKVYFDQVNATGGVYGRKIEIIQKDDKYEADLAASNTKALIENDGVFALFGYVGTATSNAALPIFTQAKVPFFAPYTGAQSLREPFNKQIFNIRASYNDETEYLIDRLANLGTKNIAVFYQNDAYGKAGLAGVELAMKKRNLRVSEVATVERNSLDVAAAVSKLLPKRPDAIIQISTYAASSALVKEMRKASYTGMFYNVSFVGSQALADTLDKDGVGVVISQVTPFPWSPSIPVVAEYTKALEKAGNKNLNFSSLEGYVAAKVFVEGLKRAGPGLTREKLVSALESINRSSYDVGGFDVSFSPSNHNGSKYVDMTVISKDKKFRN</sequence>
<protein>
    <submittedName>
        <fullName evidence="6">Amino acid/amide ABC transporter substrate-binding protein (HAAT family)</fullName>
    </submittedName>
</protein>
<evidence type="ECO:0000313" key="7">
    <source>
        <dbReference type="Proteomes" id="UP000247792"/>
    </source>
</evidence>
<evidence type="ECO:0000259" key="5">
    <source>
        <dbReference type="Pfam" id="PF13458"/>
    </source>
</evidence>
<dbReference type="RefSeq" id="WP_110253086.1">
    <property type="nucleotide sequence ID" value="NZ_QJKB01000001.1"/>
</dbReference>
<proteinExistence type="inferred from homology"/>
<dbReference type="PANTHER" id="PTHR47235:SF1">
    <property type="entry name" value="BLR6548 PROTEIN"/>
    <property type="match status" value="1"/>
</dbReference>